<keyword evidence="3" id="KW-1185">Reference proteome</keyword>
<evidence type="ECO:0000313" key="2">
    <source>
        <dbReference type="EMBL" id="SDD62521.1"/>
    </source>
</evidence>
<feature type="region of interest" description="Disordered" evidence="1">
    <location>
        <begin position="1"/>
        <end position="33"/>
    </location>
</feature>
<name>A0A1G6W9M3_9PSEU</name>
<proteinExistence type="predicted"/>
<dbReference type="Proteomes" id="UP000199501">
    <property type="component" value="Unassembled WGS sequence"/>
</dbReference>
<organism evidence="2 3">
    <name type="scientific">Actinokineospora iranica</name>
    <dbReference type="NCBI Taxonomy" id="1271860"/>
    <lineage>
        <taxon>Bacteria</taxon>
        <taxon>Bacillati</taxon>
        <taxon>Actinomycetota</taxon>
        <taxon>Actinomycetes</taxon>
        <taxon>Pseudonocardiales</taxon>
        <taxon>Pseudonocardiaceae</taxon>
        <taxon>Actinokineospora</taxon>
    </lineage>
</organism>
<dbReference type="AlphaFoldDB" id="A0A1G6W9M3"/>
<dbReference type="EMBL" id="FMZZ01000014">
    <property type="protein sequence ID" value="SDD62521.1"/>
    <property type="molecule type" value="Genomic_DNA"/>
</dbReference>
<gene>
    <name evidence="2" type="ORF">SAMN05216174_11479</name>
</gene>
<sequence length="101" mass="11219">MDTRLQSREYSTPHSGTHRINLGRGENCKNQSGIGPEQITIRLFAQDFPGDDLMGSRTVSCTEGGTLQVDNVRNDTFYFVLTTNYGGAQPKRKFSGNVTYP</sequence>
<protein>
    <submittedName>
        <fullName evidence="2">Uncharacterized protein</fullName>
    </submittedName>
</protein>
<evidence type="ECO:0000256" key="1">
    <source>
        <dbReference type="SAM" id="MobiDB-lite"/>
    </source>
</evidence>
<reference evidence="3" key="1">
    <citation type="submission" date="2016-10" db="EMBL/GenBank/DDBJ databases">
        <authorList>
            <person name="Varghese N."/>
            <person name="Submissions S."/>
        </authorList>
    </citation>
    <scope>NUCLEOTIDE SEQUENCE [LARGE SCALE GENOMIC DNA]</scope>
    <source>
        <strain evidence="3">IBRC-M 10403</strain>
    </source>
</reference>
<accession>A0A1G6W9M3</accession>
<evidence type="ECO:0000313" key="3">
    <source>
        <dbReference type="Proteomes" id="UP000199501"/>
    </source>
</evidence>